<dbReference type="GO" id="GO:0070403">
    <property type="term" value="F:NAD+ binding"/>
    <property type="evidence" value="ECO:0007669"/>
    <property type="project" value="UniProtKB-UniRule"/>
</dbReference>
<dbReference type="STRING" id="1223802.SUTH_01888"/>
<dbReference type="HAMAP" id="MF_01121">
    <property type="entry name" value="Sirtuin_ClassIII"/>
    <property type="match status" value="1"/>
</dbReference>
<dbReference type="Proteomes" id="UP000031637">
    <property type="component" value="Chromosome"/>
</dbReference>
<sequence>MLESDLIEKLHDCQKVVVFTGAGISAESGIPTFRDAQTGLWSKFNPQDVASTEAFRKNPQLVWDWYVHRAEFVRNAEPNPGHKAVSTLQACVADLTVITQNIDNLHQRAATRNVLELHGSLFRLKAFVDTDELFAGDTSPIICHICDGYATYDECDPYASKEDLAAIELRAGPVPRCPGCGALLRPDIVWFGEPLDIDILDGATRLADTCDLLICIGSSLEVQPAASIPVRAKLAGATIIEINPEPTSLSSHADVFLQGKAAEILPAFVNVVWNNGETSC</sequence>
<dbReference type="GO" id="GO:0046872">
    <property type="term" value="F:metal ion binding"/>
    <property type="evidence" value="ECO:0007669"/>
    <property type="project" value="UniProtKB-KW"/>
</dbReference>
<accession>W0SFX4</accession>
<dbReference type="InterPro" id="IPR027546">
    <property type="entry name" value="Sirtuin_class_III"/>
</dbReference>
<comment type="domain">
    <text evidence="3">2 residues (Tyr-66 and Arg-69) present in a large hydrophobic pocket are probably involved in substrate specificity. They are important for desuccinylation activity, but dispensable for deacetylation activity.</text>
</comment>
<keyword evidence="4" id="KW-0479">Metal-binding</keyword>
<protein>
    <recommendedName>
        <fullName evidence="3">NAD-dependent protein deacylase</fullName>
        <ecNumber evidence="3">2.3.1.286</ecNumber>
    </recommendedName>
    <alternativeName>
        <fullName evidence="3">Regulatory protein SIR2 homolog</fullName>
    </alternativeName>
</protein>
<feature type="domain" description="Deacetylase sirtuin-type" evidence="5">
    <location>
        <begin position="1"/>
        <end position="280"/>
    </location>
</feature>
<feature type="binding site" evidence="4">
    <location>
        <position position="180"/>
    </location>
    <ligand>
        <name>Zn(2+)</name>
        <dbReference type="ChEBI" id="CHEBI:29105"/>
    </ligand>
</feature>
<keyword evidence="3" id="KW-0963">Cytoplasm</keyword>
<dbReference type="InterPro" id="IPR029035">
    <property type="entry name" value="DHS-like_NAD/FAD-binding_dom"/>
</dbReference>
<dbReference type="GO" id="GO:0036054">
    <property type="term" value="F:protein-malonyllysine demalonylase activity"/>
    <property type="evidence" value="ECO:0007669"/>
    <property type="project" value="InterPro"/>
</dbReference>
<dbReference type="InterPro" id="IPR026590">
    <property type="entry name" value="Ssirtuin_cat_dom"/>
</dbReference>
<dbReference type="EMBL" id="AP012547">
    <property type="protein sequence ID" value="BAO29680.1"/>
    <property type="molecule type" value="Genomic_DNA"/>
</dbReference>
<dbReference type="InterPro" id="IPR050134">
    <property type="entry name" value="NAD-dep_sirtuin_deacylases"/>
</dbReference>
<feature type="binding site" evidence="3">
    <location>
        <position position="69"/>
    </location>
    <ligand>
        <name>substrate</name>
    </ligand>
</feature>
<dbReference type="CDD" id="cd01412">
    <property type="entry name" value="SIRT5_Af1_CobB"/>
    <property type="match status" value="1"/>
</dbReference>
<evidence type="ECO:0000256" key="2">
    <source>
        <dbReference type="ARBA" id="ARBA00023027"/>
    </source>
</evidence>
<feature type="binding site" evidence="4">
    <location>
        <position position="146"/>
    </location>
    <ligand>
        <name>Zn(2+)</name>
        <dbReference type="ChEBI" id="CHEBI:29105"/>
    </ligand>
</feature>
<keyword evidence="7" id="KW-1185">Reference proteome</keyword>
<dbReference type="NCBIfam" id="NF001753">
    <property type="entry name" value="PRK00481.1-3"/>
    <property type="match status" value="1"/>
</dbReference>
<organism evidence="6 7">
    <name type="scientific">Sulfuritalea hydrogenivorans sk43H</name>
    <dbReference type="NCBI Taxonomy" id="1223802"/>
    <lineage>
        <taxon>Bacteria</taxon>
        <taxon>Pseudomonadati</taxon>
        <taxon>Pseudomonadota</taxon>
        <taxon>Betaproteobacteria</taxon>
        <taxon>Nitrosomonadales</taxon>
        <taxon>Sterolibacteriaceae</taxon>
        <taxon>Sulfuritalea</taxon>
    </lineage>
</organism>
<evidence type="ECO:0000256" key="4">
    <source>
        <dbReference type="PROSITE-ProRule" id="PRU00236"/>
    </source>
</evidence>
<dbReference type="AlphaFoldDB" id="W0SFX4"/>
<feature type="binding site" evidence="4">
    <location>
        <position position="143"/>
    </location>
    <ligand>
        <name>Zn(2+)</name>
        <dbReference type="ChEBI" id="CHEBI:29105"/>
    </ligand>
</feature>
<dbReference type="GO" id="GO:0017136">
    <property type="term" value="F:histone deacetylase activity, NAD-dependent"/>
    <property type="evidence" value="ECO:0007669"/>
    <property type="project" value="TreeGrafter"/>
</dbReference>
<dbReference type="HOGENOM" id="CLU_023643_3_1_4"/>
<gene>
    <name evidence="3" type="primary">cobB</name>
    <name evidence="6" type="ORF">SUTH_01888</name>
</gene>
<dbReference type="InterPro" id="IPR026591">
    <property type="entry name" value="Sirtuin_cat_small_dom_sf"/>
</dbReference>
<dbReference type="OrthoDB" id="9800582at2"/>
<comment type="subcellular location">
    <subcellularLocation>
        <location evidence="3">Cytoplasm</location>
    </subcellularLocation>
</comment>
<comment type="caution">
    <text evidence="3">Lacks conserved residue(s) required for the propagation of feature annotation.</text>
</comment>
<dbReference type="Pfam" id="PF02146">
    <property type="entry name" value="SIR2"/>
    <property type="match status" value="1"/>
</dbReference>
<evidence type="ECO:0000256" key="3">
    <source>
        <dbReference type="HAMAP-Rule" id="MF_01121"/>
    </source>
</evidence>
<evidence type="ECO:0000259" key="5">
    <source>
        <dbReference type="PROSITE" id="PS50305"/>
    </source>
</evidence>
<dbReference type="PROSITE" id="PS50305">
    <property type="entry name" value="SIRTUIN"/>
    <property type="match status" value="1"/>
</dbReference>
<evidence type="ECO:0000313" key="6">
    <source>
        <dbReference type="EMBL" id="BAO29680.1"/>
    </source>
</evidence>
<dbReference type="RefSeq" id="WP_041098805.1">
    <property type="nucleotide sequence ID" value="NZ_AP012547.1"/>
</dbReference>
<feature type="binding site" evidence="3">
    <location>
        <position position="261"/>
    </location>
    <ligand>
        <name>NAD(+)</name>
        <dbReference type="ChEBI" id="CHEBI:57540"/>
    </ligand>
</feature>
<proteinExistence type="inferred from homology"/>
<keyword evidence="4" id="KW-0862">Zinc</keyword>
<dbReference type="PANTHER" id="PTHR11085">
    <property type="entry name" value="NAD-DEPENDENT PROTEIN DEACYLASE SIRTUIN-5, MITOCHONDRIAL-RELATED"/>
    <property type="match status" value="1"/>
</dbReference>
<reference evidence="6 7" key="1">
    <citation type="journal article" date="2014" name="Syst. Appl. Microbiol.">
        <title>Complete genomes of freshwater sulfur oxidizers Sulfuricella denitrificans skB26 and Sulfuritalea hydrogenivorans sk43H: genetic insights into the sulfur oxidation pathway of betaproteobacteria.</title>
        <authorList>
            <person name="Watanabe T."/>
            <person name="Kojima H."/>
            <person name="Fukui M."/>
        </authorList>
    </citation>
    <scope>NUCLEOTIDE SEQUENCE [LARGE SCALE GENOMIC DNA]</scope>
    <source>
        <strain evidence="6">DSM22779</strain>
    </source>
</reference>
<comment type="similarity">
    <text evidence="3">Belongs to the sirtuin family. Class III subfamily.</text>
</comment>
<comment type="catalytic activity">
    <reaction evidence="3">
        <text>N(6)-succinyl-L-lysyl-[protein] + NAD(+) + H2O = 2''-O-succinyl-ADP-D-ribose + nicotinamide + L-lysyl-[protein]</text>
        <dbReference type="Rhea" id="RHEA:47668"/>
        <dbReference type="Rhea" id="RHEA-COMP:9752"/>
        <dbReference type="Rhea" id="RHEA-COMP:11877"/>
        <dbReference type="ChEBI" id="CHEBI:15377"/>
        <dbReference type="ChEBI" id="CHEBI:17154"/>
        <dbReference type="ChEBI" id="CHEBI:29969"/>
        <dbReference type="ChEBI" id="CHEBI:57540"/>
        <dbReference type="ChEBI" id="CHEBI:87830"/>
        <dbReference type="ChEBI" id="CHEBI:87832"/>
    </reaction>
</comment>
<dbReference type="KEGG" id="shd:SUTH_01888"/>
<evidence type="ECO:0000256" key="1">
    <source>
        <dbReference type="ARBA" id="ARBA00022679"/>
    </source>
</evidence>
<comment type="function">
    <text evidence="3">NAD-dependent lysine deacetylase and desuccinylase that specifically removes acetyl and succinyl groups on target proteins. Modulates the activities of several proteins which are inactive in their acylated form.</text>
</comment>
<feature type="binding site" evidence="3">
    <location>
        <begin position="217"/>
        <end position="219"/>
    </location>
    <ligand>
        <name>NAD(+)</name>
        <dbReference type="ChEBI" id="CHEBI:57540"/>
    </ligand>
</feature>
<dbReference type="GO" id="GO:0036055">
    <property type="term" value="F:protein-succinyllysine desuccinylase activity"/>
    <property type="evidence" value="ECO:0007669"/>
    <property type="project" value="UniProtKB-UniRule"/>
</dbReference>
<keyword evidence="2 3" id="KW-0520">NAD</keyword>
<dbReference type="Gene3D" id="3.40.50.1220">
    <property type="entry name" value="TPP-binding domain"/>
    <property type="match status" value="1"/>
</dbReference>
<dbReference type="InterPro" id="IPR003000">
    <property type="entry name" value="Sirtuin"/>
</dbReference>
<feature type="binding site" evidence="3">
    <location>
        <begin position="100"/>
        <end position="103"/>
    </location>
    <ligand>
        <name>NAD(+)</name>
        <dbReference type="ChEBI" id="CHEBI:57540"/>
    </ligand>
</feature>
<feature type="binding site" evidence="3">
    <location>
        <begin position="243"/>
        <end position="245"/>
    </location>
    <ligand>
        <name>NAD(+)</name>
        <dbReference type="ChEBI" id="CHEBI:57540"/>
    </ligand>
</feature>
<feature type="binding site" evidence="4">
    <location>
        <position position="177"/>
    </location>
    <ligand>
        <name>Zn(2+)</name>
        <dbReference type="ChEBI" id="CHEBI:29105"/>
    </ligand>
</feature>
<dbReference type="PANTHER" id="PTHR11085:SF10">
    <property type="entry name" value="NAD-DEPENDENT PROTEIN DEACYLASE SIRTUIN-5, MITOCHONDRIAL-RELATED"/>
    <property type="match status" value="1"/>
</dbReference>
<feature type="binding site" evidence="3">
    <location>
        <position position="66"/>
    </location>
    <ligand>
        <name>substrate</name>
    </ligand>
</feature>
<comment type="catalytic activity">
    <reaction evidence="3">
        <text>N(6)-acetyl-L-lysyl-[protein] + NAD(+) + H2O = 2''-O-acetyl-ADP-D-ribose + nicotinamide + L-lysyl-[protein]</text>
        <dbReference type="Rhea" id="RHEA:43636"/>
        <dbReference type="Rhea" id="RHEA-COMP:9752"/>
        <dbReference type="Rhea" id="RHEA-COMP:10731"/>
        <dbReference type="ChEBI" id="CHEBI:15377"/>
        <dbReference type="ChEBI" id="CHEBI:17154"/>
        <dbReference type="ChEBI" id="CHEBI:29969"/>
        <dbReference type="ChEBI" id="CHEBI:57540"/>
        <dbReference type="ChEBI" id="CHEBI:61930"/>
        <dbReference type="ChEBI" id="CHEBI:83767"/>
        <dbReference type="EC" id="2.3.1.286"/>
    </reaction>
</comment>
<feature type="active site" description="Proton acceptor" evidence="3 4">
    <location>
        <position position="118"/>
    </location>
</feature>
<dbReference type="Gene3D" id="3.30.1600.10">
    <property type="entry name" value="SIR2/SIRT2 'Small Domain"/>
    <property type="match status" value="1"/>
</dbReference>
<dbReference type="SUPFAM" id="SSF52467">
    <property type="entry name" value="DHS-like NAD/FAD-binding domain"/>
    <property type="match status" value="1"/>
</dbReference>
<evidence type="ECO:0000313" key="7">
    <source>
        <dbReference type="Proteomes" id="UP000031637"/>
    </source>
</evidence>
<dbReference type="GO" id="GO:0005737">
    <property type="term" value="C:cytoplasm"/>
    <property type="evidence" value="ECO:0007669"/>
    <property type="project" value="UniProtKB-SubCell"/>
</dbReference>
<dbReference type="EC" id="2.3.1.286" evidence="3"/>
<keyword evidence="1" id="KW-0808">Transferase</keyword>
<name>W0SFX4_9PROT</name>